<proteinExistence type="predicted"/>
<dbReference type="WBParaSite" id="JU765_v2.g15789.t3">
    <property type="protein sequence ID" value="JU765_v2.g15789.t3"/>
    <property type="gene ID" value="JU765_v2.g15789"/>
</dbReference>
<accession>A0AC34QFS2</accession>
<reference evidence="2" key="1">
    <citation type="submission" date="2022-11" db="UniProtKB">
        <authorList>
            <consortium name="WormBaseParasite"/>
        </authorList>
    </citation>
    <scope>IDENTIFICATION</scope>
</reference>
<dbReference type="Proteomes" id="UP000887576">
    <property type="component" value="Unplaced"/>
</dbReference>
<name>A0AC34QFS2_9BILA</name>
<sequence>MVWEMECFADDREAFQGFEKFFNSDYLSDVVLVVSGKKYSAHRVILARASDVFYRMLSHKWDGNKKEIELSEDEQCVEYFELFLKFIYLNRAQLNQTNVLPLLILADKYNFEGLRKVCVSYAISYILRELPLKELVNVWFSYSSKIGHSVLIQECVRIIAENFTELISDDWIKDWMALDRDQLIELLKSNDLVVPSEFVLFEALQKWISAPQSEFVLFEALQKWISAPQSPERRGSTSSPSLIQILPFIRFPYMSAEELLRVETSSIAKVHSKLFLEYTHNAFRYISLPLNARINKDFHSTQFLLRSYSDVRWDKRITITNEQLYERGVDHSFPFSTRSSTVPVSNWNWTLKFTIASSFPNANDELKVNLSSDDMDNNPRSVEFHLMVVSDKKVLREVVGQKLFTKTRYHTDIELSKQVSINELFSENSNLLINGNLHLQLILRPIV</sequence>
<evidence type="ECO:0000313" key="2">
    <source>
        <dbReference type="WBParaSite" id="JU765_v2.g15789.t3"/>
    </source>
</evidence>
<organism evidence="1 2">
    <name type="scientific">Panagrolaimus sp. JU765</name>
    <dbReference type="NCBI Taxonomy" id="591449"/>
    <lineage>
        <taxon>Eukaryota</taxon>
        <taxon>Metazoa</taxon>
        <taxon>Ecdysozoa</taxon>
        <taxon>Nematoda</taxon>
        <taxon>Chromadorea</taxon>
        <taxon>Rhabditida</taxon>
        <taxon>Tylenchina</taxon>
        <taxon>Panagrolaimomorpha</taxon>
        <taxon>Panagrolaimoidea</taxon>
        <taxon>Panagrolaimidae</taxon>
        <taxon>Panagrolaimus</taxon>
    </lineage>
</organism>
<protein>
    <submittedName>
        <fullName evidence="2">BACK domain-containing protein</fullName>
    </submittedName>
</protein>
<evidence type="ECO:0000313" key="1">
    <source>
        <dbReference type="Proteomes" id="UP000887576"/>
    </source>
</evidence>